<keyword evidence="3" id="KW-1185">Reference proteome</keyword>
<dbReference type="EMBL" id="BAABAL010000006">
    <property type="protein sequence ID" value="GAA4001242.1"/>
    <property type="molecule type" value="Genomic_DNA"/>
</dbReference>
<feature type="chain" id="PRO_5047477418" description="Secreted protein" evidence="1">
    <location>
        <begin position="31"/>
        <end position="131"/>
    </location>
</feature>
<feature type="signal peptide" evidence="1">
    <location>
        <begin position="1"/>
        <end position="30"/>
    </location>
</feature>
<organism evidence="2 3">
    <name type="scientific">Allokutzneria multivorans</name>
    <dbReference type="NCBI Taxonomy" id="1142134"/>
    <lineage>
        <taxon>Bacteria</taxon>
        <taxon>Bacillati</taxon>
        <taxon>Actinomycetota</taxon>
        <taxon>Actinomycetes</taxon>
        <taxon>Pseudonocardiales</taxon>
        <taxon>Pseudonocardiaceae</taxon>
        <taxon>Allokutzneria</taxon>
    </lineage>
</organism>
<evidence type="ECO:0008006" key="4">
    <source>
        <dbReference type="Google" id="ProtNLM"/>
    </source>
</evidence>
<accession>A0ABP7RSF2</accession>
<reference evidence="3" key="1">
    <citation type="journal article" date="2019" name="Int. J. Syst. Evol. Microbiol.">
        <title>The Global Catalogue of Microorganisms (GCM) 10K type strain sequencing project: providing services to taxonomists for standard genome sequencing and annotation.</title>
        <authorList>
            <consortium name="The Broad Institute Genomics Platform"/>
            <consortium name="The Broad Institute Genome Sequencing Center for Infectious Disease"/>
            <person name="Wu L."/>
            <person name="Ma J."/>
        </authorList>
    </citation>
    <scope>NUCLEOTIDE SEQUENCE [LARGE SCALE GENOMIC DNA]</scope>
    <source>
        <strain evidence="3">JCM 17342</strain>
    </source>
</reference>
<dbReference type="RefSeq" id="WP_344873485.1">
    <property type="nucleotide sequence ID" value="NZ_BAABAL010000006.1"/>
</dbReference>
<name>A0ABP7RSF2_9PSEU</name>
<evidence type="ECO:0000313" key="3">
    <source>
        <dbReference type="Proteomes" id="UP001501747"/>
    </source>
</evidence>
<proteinExistence type="predicted"/>
<protein>
    <recommendedName>
        <fullName evidence="4">Secreted protein</fullName>
    </recommendedName>
</protein>
<sequence length="131" mass="14387">MFFKNAVRRVAVSAAVVAATMSTLVVPAQATVSGCNVDTCILIKGEGLHVDHIRVGMDAWTLERDAHFRIWGGGIDMNTPRKTYSWNRHIHFTLELSRSVPRGTKFCTEGWEHMPDGSLKSMGLPCATVTG</sequence>
<dbReference type="PROSITE" id="PS51257">
    <property type="entry name" value="PROKAR_LIPOPROTEIN"/>
    <property type="match status" value="1"/>
</dbReference>
<dbReference type="Proteomes" id="UP001501747">
    <property type="component" value="Unassembled WGS sequence"/>
</dbReference>
<gene>
    <name evidence="2" type="ORF">GCM10022247_22310</name>
</gene>
<evidence type="ECO:0000256" key="1">
    <source>
        <dbReference type="SAM" id="SignalP"/>
    </source>
</evidence>
<keyword evidence="1" id="KW-0732">Signal</keyword>
<comment type="caution">
    <text evidence="2">The sequence shown here is derived from an EMBL/GenBank/DDBJ whole genome shotgun (WGS) entry which is preliminary data.</text>
</comment>
<evidence type="ECO:0000313" key="2">
    <source>
        <dbReference type="EMBL" id="GAA4001242.1"/>
    </source>
</evidence>